<sequence>MARYFFTLLSSWAAIAVTAESQTTANVYIMPDAVNCTYYASVLGANAEATTYVLGRPPKDAPNGCTDGGYYDKITHGPQTMVYTASASKSYTSDSTNSGGLLEMTETWECSLTRSEGVANCKWSYTTIMGGVTSSTVHTTSTSGFTTDETEFIVTAGAEKLDSTATTTATSNTGTATQTSGQSGTATTTGDSGNMAWEMHQRNIGWASFIAVGAAVMLC</sequence>
<evidence type="ECO:0000256" key="1">
    <source>
        <dbReference type="SAM" id="MobiDB-lite"/>
    </source>
</evidence>
<evidence type="ECO:0000256" key="2">
    <source>
        <dbReference type="SAM" id="SignalP"/>
    </source>
</evidence>
<evidence type="ECO:0008006" key="5">
    <source>
        <dbReference type="Google" id="ProtNLM"/>
    </source>
</evidence>
<evidence type="ECO:0000313" key="4">
    <source>
        <dbReference type="Proteomes" id="UP000766486"/>
    </source>
</evidence>
<dbReference type="EMBL" id="CABFNS010000930">
    <property type="protein sequence ID" value="VUC36547.1"/>
    <property type="molecule type" value="Genomic_DNA"/>
</dbReference>
<organism evidence="3 4">
    <name type="scientific">Bionectria ochroleuca</name>
    <name type="common">Gliocladium roseum</name>
    <dbReference type="NCBI Taxonomy" id="29856"/>
    <lineage>
        <taxon>Eukaryota</taxon>
        <taxon>Fungi</taxon>
        <taxon>Dikarya</taxon>
        <taxon>Ascomycota</taxon>
        <taxon>Pezizomycotina</taxon>
        <taxon>Sordariomycetes</taxon>
        <taxon>Hypocreomycetidae</taxon>
        <taxon>Hypocreales</taxon>
        <taxon>Bionectriaceae</taxon>
        <taxon>Clonostachys</taxon>
    </lineage>
</organism>
<evidence type="ECO:0000313" key="3">
    <source>
        <dbReference type="EMBL" id="VUC36547.1"/>
    </source>
</evidence>
<accession>A0ABY6V0C5</accession>
<keyword evidence="4" id="KW-1185">Reference proteome</keyword>
<keyword evidence="2" id="KW-0732">Signal</keyword>
<feature type="signal peptide" evidence="2">
    <location>
        <begin position="1"/>
        <end position="21"/>
    </location>
</feature>
<reference evidence="3 4" key="1">
    <citation type="submission" date="2019-06" db="EMBL/GenBank/DDBJ databases">
        <authorList>
            <person name="Broberg M."/>
        </authorList>
    </citation>
    <scope>NUCLEOTIDE SEQUENCE [LARGE SCALE GENOMIC DNA]</scope>
</reference>
<proteinExistence type="predicted"/>
<feature type="chain" id="PRO_5046250887" description="Ig-like domain-containing protein" evidence="2">
    <location>
        <begin position="22"/>
        <end position="219"/>
    </location>
</feature>
<dbReference type="Proteomes" id="UP000766486">
    <property type="component" value="Unassembled WGS sequence"/>
</dbReference>
<gene>
    <name evidence="3" type="ORF">CLO192961_LOCUS447298</name>
</gene>
<comment type="caution">
    <text evidence="3">The sequence shown here is derived from an EMBL/GenBank/DDBJ whole genome shotgun (WGS) entry which is preliminary data.</text>
</comment>
<protein>
    <recommendedName>
        <fullName evidence="5">Ig-like domain-containing protein</fullName>
    </recommendedName>
</protein>
<feature type="region of interest" description="Disordered" evidence="1">
    <location>
        <begin position="163"/>
        <end position="192"/>
    </location>
</feature>
<name>A0ABY6V0C5_BIOOC</name>